<feature type="region of interest" description="Disordered" evidence="1">
    <location>
        <begin position="80"/>
        <end position="132"/>
    </location>
</feature>
<feature type="compositionally biased region" description="Polar residues" evidence="1">
    <location>
        <begin position="95"/>
        <end position="105"/>
    </location>
</feature>
<dbReference type="AlphaFoldDB" id="A0AAV7KXM1"/>
<comment type="caution">
    <text evidence="2">The sequence shown here is derived from an EMBL/GenBank/DDBJ whole genome shotgun (WGS) entry which is preliminary data.</text>
</comment>
<evidence type="ECO:0000313" key="2">
    <source>
        <dbReference type="EMBL" id="KAJ1083084.1"/>
    </source>
</evidence>
<name>A0AAV7KXM1_PLEWA</name>
<evidence type="ECO:0000256" key="1">
    <source>
        <dbReference type="SAM" id="MobiDB-lite"/>
    </source>
</evidence>
<accession>A0AAV7KXM1</accession>
<protein>
    <submittedName>
        <fullName evidence="2">Uncharacterized protein</fullName>
    </submittedName>
</protein>
<feature type="region of interest" description="Disordered" evidence="1">
    <location>
        <begin position="193"/>
        <end position="217"/>
    </location>
</feature>
<evidence type="ECO:0000313" key="3">
    <source>
        <dbReference type="Proteomes" id="UP001066276"/>
    </source>
</evidence>
<dbReference type="Proteomes" id="UP001066276">
    <property type="component" value="Chromosome 12"/>
</dbReference>
<reference evidence="2" key="1">
    <citation type="journal article" date="2022" name="bioRxiv">
        <title>Sequencing and chromosome-scale assembly of the giantPleurodeles waltlgenome.</title>
        <authorList>
            <person name="Brown T."/>
            <person name="Elewa A."/>
            <person name="Iarovenko S."/>
            <person name="Subramanian E."/>
            <person name="Araus A.J."/>
            <person name="Petzold A."/>
            <person name="Susuki M."/>
            <person name="Suzuki K.-i.T."/>
            <person name="Hayashi T."/>
            <person name="Toyoda A."/>
            <person name="Oliveira C."/>
            <person name="Osipova E."/>
            <person name="Leigh N.D."/>
            <person name="Simon A."/>
            <person name="Yun M.H."/>
        </authorList>
    </citation>
    <scope>NUCLEOTIDE SEQUENCE</scope>
    <source>
        <strain evidence="2">20211129_DDA</strain>
        <tissue evidence="2">Liver</tissue>
    </source>
</reference>
<keyword evidence="3" id="KW-1185">Reference proteome</keyword>
<feature type="region of interest" description="Disordered" evidence="1">
    <location>
        <begin position="154"/>
        <end position="179"/>
    </location>
</feature>
<sequence length="240" mass="26261">MTPRQPSFVVQRVVRNDCRRNWYCNCAFLVLRGTTTWRVEHIQGCCVSLSWTRGRSSHAAPAAAFSVVCRPLHPRWSRGGAQLAADGAQDYKDTPNGNGEAQSEGQCREERQETACCPPPKDRTSAQRKGLQQGTLEIEKLQGNVIQVPAMFKQAARAKQTPPQKEPCNERAGPSGGNGDLEASVGMVAREIDSQDGTGMTLTYGRLRTSDVDPPQDVIRTDPWQLLAWGKLSGKQGLAA</sequence>
<gene>
    <name evidence="2" type="ORF">NDU88_003244</name>
</gene>
<dbReference type="EMBL" id="JANPWB010000016">
    <property type="protein sequence ID" value="KAJ1083084.1"/>
    <property type="molecule type" value="Genomic_DNA"/>
</dbReference>
<organism evidence="2 3">
    <name type="scientific">Pleurodeles waltl</name>
    <name type="common">Iberian ribbed newt</name>
    <dbReference type="NCBI Taxonomy" id="8319"/>
    <lineage>
        <taxon>Eukaryota</taxon>
        <taxon>Metazoa</taxon>
        <taxon>Chordata</taxon>
        <taxon>Craniata</taxon>
        <taxon>Vertebrata</taxon>
        <taxon>Euteleostomi</taxon>
        <taxon>Amphibia</taxon>
        <taxon>Batrachia</taxon>
        <taxon>Caudata</taxon>
        <taxon>Salamandroidea</taxon>
        <taxon>Salamandridae</taxon>
        <taxon>Pleurodelinae</taxon>
        <taxon>Pleurodeles</taxon>
    </lineage>
</organism>
<proteinExistence type="predicted"/>